<dbReference type="AlphaFoldDB" id="A0A1F7J6Q6"/>
<gene>
    <name evidence="10" type="primary">atpG</name>
    <name evidence="11" type="ORF">A3B50_04815</name>
</gene>
<evidence type="ECO:0000256" key="1">
    <source>
        <dbReference type="ARBA" id="ARBA00003456"/>
    </source>
</evidence>
<dbReference type="GO" id="GO:0005886">
    <property type="term" value="C:plasma membrane"/>
    <property type="evidence" value="ECO:0007669"/>
    <property type="project" value="UniProtKB-SubCell"/>
</dbReference>
<dbReference type="SUPFAM" id="SSF52943">
    <property type="entry name" value="ATP synthase (F1-ATPase), gamma subunit"/>
    <property type="match status" value="1"/>
</dbReference>
<reference evidence="11 12" key="1">
    <citation type="journal article" date="2016" name="Nat. Commun.">
        <title>Thousands of microbial genomes shed light on interconnected biogeochemical processes in an aquifer system.</title>
        <authorList>
            <person name="Anantharaman K."/>
            <person name="Brown C.T."/>
            <person name="Hug L.A."/>
            <person name="Sharon I."/>
            <person name="Castelle C.J."/>
            <person name="Probst A.J."/>
            <person name="Thomas B.C."/>
            <person name="Singh A."/>
            <person name="Wilkins M.J."/>
            <person name="Karaoz U."/>
            <person name="Brodie E.L."/>
            <person name="Williams K.H."/>
            <person name="Hubbard S.S."/>
            <person name="Banfield J.F."/>
        </authorList>
    </citation>
    <scope>NUCLEOTIDE SEQUENCE [LARGE SCALE GENOMIC DNA]</scope>
</reference>
<dbReference type="InterPro" id="IPR000131">
    <property type="entry name" value="ATP_synth_F1_gsu"/>
</dbReference>
<evidence type="ECO:0000256" key="5">
    <source>
        <dbReference type="ARBA" id="ARBA00022781"/>
    </source>
</evidence>
<evidence type="ECO:0000256" key="6">
    <source>
        <dbReference type="ARBA" id="ARBA00023065"/>
    </source>
</evidence>
<comment type="subcellular location">
    <subcellularLocation>
        <location evidence="10">Cell membrane</location>
        <topology evidence="10">Peripheral membrane protein</topology>
    </subcellularLocation>
    <subcellularLocation>
        <location evidence="2">Membrane</location>
        <topology evidence="2">Peripheral membrane protein</topology>
    </subcellularLocation>
</comment>
<comment type="subunit">
    <text evidence="10">F-type ATPases have 2 components, CF(1) - the catalytic core - and CF(0) - the membrane proton channel. CF(1) has five subunits: alpha(3), beta(3), gamma(1), delta(1), epsilon(1). CF(0) has three main subunits: a, b and c.</text>
</comment>
<dbReference type="InterPro" id="IPR035968">
    <property type="entry name" value="ATP_synth_F1_ATPase_gsu"/>
</dbReference>
<evidence type="ECO:0000256" key="8">
    <source>
        <dbReference type="ARBA" id="ARBA00023196"/>
    </source>
</evidence>
<dbReference type="PANTHER" id="PTHR11693:SF22">
    <property type="entry name" value="ATP SYNTHASE SUBUNIT GAMMA, MITOCHONDRIAL"/>
    <property type="match status" value="1"/>
</dbReference>
<keyword evidence="4 10" id="KW-0813">Transport</keyword>
<dbReference type="GO" id="GO:0005524">
    <property type="term" value="F:ATP binding"/>
    <property type="evidence" value="ECO:0007669"/>
    <property type="project" value="UniProtKB-UniRule"/>
</dbReference>
<dbReference type="PRINTS" id="PR00126">
    <property type="entry name" value="ATPASEGAMMA"/>
</dbReference>
<keyword evidence="6 10" id="KW-0406">Ion transport</keyword>
<comment type="similarity">
    <text evidence="3 10">Belongs to the ATPase gamma chain family.</text>
</comment>
<organism evidence="11 12">
    <name type="scientific">Candidatus Roizmanbacteria bacterium RIFCSPLOWO2_01_FULL_40_42</name>
    <dbReference type="NCBI Taxonomy" id="1802066"/>
    <lineage>
        <taxon>Bacteria</taxon>
        <taxon>Candidatus Roizmaniibacteriota</taxon>
    </lineage>
</organism>
<evidence type="ECO:0000256" key="2">
    <source>
        <dbReference type="ARBA" id="ARBA00004170"/>
    </source>
</evidence>
<dbReference type="Gene3D" id="1.10.287.80">
    <property type="entry name" value="ATP synthase, gamma subunit, helix hairpin domain"/>
    <property type="match status" value="1"/>
</dbReference>
<dbReference type="CDD" id="cd12151">
    <property type="entry name" value="F1-ATPase_gamma"/>
    <property type="match status" value="1"/>
</dbReference>
<dbReference type="HAMAP" id="MF_00815">
    <property type="entry name" value="ATP_synth_gamma_bact"/>
    <property type="match status" value="1"/>
</dbReference>
<evidence type="ECO:0000256" key="7">
    <source>
        <dbReference type="ARBA" id="ARBA00023136"/>
    </source>
</evidence>
<evidence type="ECO:0000313" key="12">
    <source>
        <dbReference type="Proteomes" id="UP000178558"/>
    </source>
</evidence>
<evidence type="ECO:0000256" key="4">
    <source>
        <dbReference type="ARBA" id="ARBA00022448"/>
    </source>
</evidence>
<dbReference type="Pfam" id="PF00231">
    <property type="entry name" value="ATP-synt"/>
    <property type="match status" value="1"/>
</dbReference>
<keyword evidence="10" id="KW-1003">Cell membrane</keyword>
<protein>
    <recommendedName>
        <fullName evidence="10">ATP synthase gamma chain</fullName>
    </recommendedName>
    <alternativeName>
        <fullName evidence="10">ATP synthase F1 sector gamma subunit</fullName>
    </alternativeName>
    <alternativeName>
        <fullName evidence="10">F-ATPase gamma subunit</fullName>
    </alternativeName>
</protein>
<dbReference type="GO" id="GO:0045259">
    <property type="term" value="C:proton-transporting ATP synthase complex"/>
    <property type="evidence" value="ECO:0007669"/>
    <property type="project" value="UniProtKB-KW"/>
</dbReference>
<dbReference type="Proteomes" id="UP000178558">
    <property type="component" value="Unassembled WGS sequence"/>
</dbReference>
<evidence type="ECO:0000256" key="10">
    <source>
        <dbReference type="HAMAP-Rule" id="MF_00815"/>
    </source>
</evidence>
<name>A0A1F7J6Q6_9BACT</name>
<dbReference type="NCBIfam" id="TIGR01146">
    <property type="entry name" value="ATPsyn_F1gamma"/>
    <property type="match status" value="1"/>
</dbReference>
<keyword evidence="8 10" id="KW-0139">CF(1)</keyword>
<dbReference type="EMBL" id="MGAQ01000002">
    <property type="protein sequence ID" value="OGK51284.1"/>
    <property type="molecule type" value="Genomic_DNA"/>
</dbReference>
<comment type="function">
    <text evidence="1 10">Produces ATP from ADP in the presence of a proton gradient across the membrane. The gamma chain is believed to be important in regulating ATPase activity and the flow of protons through the CF(0) complex.</text>
</comment>
<dbReference type="PANTHER" id="PTHR11693">
    <property type="entry name" value="ATP SYNTHASE GAMMA CHAIN"/>
    <property type="match status" value="1"/>
</dbReference>
<evidence type="ECO:0000313" key="11">
    <source>
        <dbReference type="EMBL" id="OGK51284.1"/>
    </source>
</evidence>
<accession>A0A1F7J6Q6</accession>
<keyword evidence="5 10" id="KW-0375">Hydrogen ion transport</keyword>
<comment type="caution">
    <text evidence="11">The sequence shown here is derived from an EMBL/GenBank/DDBJ whole genome shotgun (WGS) entry which is preliminary data.</text>
</comment>
<evidence type="ECO:0000256" key="9">
    <source>
        <dbReference type="ARBA" id="ARBA00023310"/>
    </source>
</evidence>
<keyword evidence="7 10" id="KW-0472">Membrane</keyword>
<evidence type="ECO:0000256" key="3">
    <source>
        <dbReference type="ARBA" id="ARBA00007681"/>
    </source>
</evidence>
<dbReference type="GO" id="GO:0042777">
    <property type="term" value="P:proton motive force-driven plasma membrane ATP synthesis"/>
    <property type="evidence" value="ECO:0007669"/>
    <property type="project" value="UniProtKB-UniRule"/>
</dbReference>
<proteinExistence type="inferred from homology"/>
<dbReference type="Gene3D" id="3.40.1380.10">
    <property type="match status" value="1"/>
</dbReference>
<dbReference type="GO" id="GO:0046933">
    <property type="term" value="F:proton-transporting ATP synthase activity, rotational mechanism"/>
    <property type="evidence" value="ECO:0007669"/>
    <property type="project" value="UniProtKB-UniRule"/>
</dbReference>
<keyword evidence="9 10" id="KW-0066">ATP synthesis</keyword>
<sequence length="283" mass="31650">MNVRQVGKKIKSISNVKKITNAMQLVSAVKMKKAQQRALDGRSYQELLEEAIANIVQRAELTASELLKPNKNTSGKKLFIVVTSNKGLCGSFNVNVIRFLAKQVNRENAFVTLGKKGTVLISSLGGKVIADYSSTNLVDNVTAVFQLALEKYLNGEYSSVSLVYNKFISTLRYDPQEKTLLPFSLNEVRKEAEQKPKIYEIEPDSESVIDALLKSFIEEQIRYAVIESEAGEHSARMIAMQNATDNANSVIYELTLLKNKLRQQSITYELLDMITAKESVEQS</sequence>